<comment type="caution">
    <text evidence="3">The sequence shown here is derived from an EMBL/GenBank/DDBJ whole genome shotgun (WGS) entry which is preliminary data.</text>
</comment>
<dbReference type="AlphaFoldDB" id="A0A813YXC6"/>
<evidence type="ECO:0000313" key="5">
    <source>
        <dbReference type="Proteomes" id="UP000663828"/>
    </source>
</evidence>
<accession>A0A813YXC6</accession>
<dbReference type="CDD" id="cd22744">
    <property type="entry name" value="OTU"/>
    <property type="match status" value="1"/>
</dbReference>
<dbReference type="OrthoDB" id="415023at2759"/>
<feature type="region of interest" description="Disordered" evidence="1">
    <location>
        <begin position="1"/>
        <end position="23"/>
    </location>
</feature>
<dbReference type="GO" id="GO:0016579">
    <property type="term" value="P:protein deubiquitination"/>
    <property type="evidence" value="ECO:0007669"/>
    <property type="project" value="TreeGrafter"/>
</dbReference>
<dbReference type="InterPro" id="IPR038765">
    <property type="entry name" value="Papain-like_cys_pep_sf"/>
</dbReference>
<dbReference type="EMBL" id="CAJNOJ010000031">
    <property type="protein sequence ID" value="CAF0891290.1"/>
    <property type="molecule type" value="Genomic_DNA"/>
</dbReference>
<dbReference type="EMBL" id="CAJNOR010002131">
    <property type="protein sequence ID" value="CAF1251754.1"/>
    <property type="molecule type" value="Genomic_DNA"/>
</dbReference>
<evidence type="ECO:0000313" key="3">
    <source>
        <dbReference type="EMBL" id="CAF0891290.1"/>
    </source>
</evidence>
<keyword evidence="5" id="KW-1185">Reference proteome</keyword>
<evidence type="ECO:0000259" key="2">
    <source>
        <dbReference type="PROSITE" id="PS50802"/>
    </source>
</evidence>
<dbReference type="Gene3D" id="3.90.70.80">
    <property type="match status" value="1"/>
</dbReference>
<organism evidence="3 6">
    <name type="scientific">Adineta ricciae</name>
    <name type="common">Rotifer</name>
    <dbReference type="NCBI Taxonomy" id="249248"/>
    <lineage>
        <taxon>Eukaryota</taxon>
        <taxon>Metazoa</taxon>
        <taxon>Spiralia</taxon>
        <taxon>Gnathifera</taxon>
        <taxon>Rotifera</taxon>
        <taxon>Eurotatoria</taxon>
        <taxon>Bdelloidea</taxon>
        <taxon>Adinetida</taxon>
        <taxon>Adinetidae</taxon>
        <taxon>Adineta</taxon>
    </lineage>
</organism>
<dbReference type="GO" id="GO:0004843">
    <property type="term" value="F:cysteine-type deubiquitinase activity"/>
    <property type="evidence" value="ECO:0007669"/>
    <property type="project" value="TreeGrafter"/>
</dbReference>
<dbReference type="PANTHER" id="PTHR12419:SF11">
    <property type="entry name" value="OTU DOMAIN-CONTAINING PROTEIN DDB_G0284757"/>
    <property type="match status" value="1"/>
</dbReference>
<evidence type="ECO:0000313" key="6">
    <source>
        <dbReference type="Proteomes" id="UP000663852"/>
    </source>
</evidence>
<sequence>MTHRTYYYPPPIQQQHHQQQSQTSQWIYQPSFYNGYTRNIPIVTNQPIPVVQTYLPPIDRHHPKVSHSSPVNSSAYPSSMKSYKLFRNAFSCSNHQQSNNCDDEFLYHEQQLNRNLARYGIERMPVKGDGNCLFYALAEGLMYEMKYDPDDFGVQMRRSLHLPSQYRLVDFADRLRQICVDQWRLHEDYYSQFVDKEKVTFLKEVKKFSKNGVSDSTLGDIVPLTIANTLNINITIFTSVLDLPRIDVKPEYKSNFLSSTRKTIYLAYNQYGLGHYDAAYPRT</sequence>
<gene>
    <name evidence="3" type="ORF">EDS130_LOCUS9297</name>
    <name evidence="4" type="ORF">XAT740_LOCUS26294</name>
</gene>
<dbReference type="Proteomes" id="UP000663852">
    <property type="component" value="Unassembled WGS sequence"/>
</dbReference>
<evidence type="ECO:0000313" key="4">
    <source>
        <dbReference type="EMBL" id="CAF1251754.1"/>
    </source>
</evidence>
<dbReference type="InterPro" id="IPR050704">
    <property type="entry name" value="Peptidase_C85-like"/>
</dbReference>
<dbReference type="PROSITE" id="PS50802">
    <property type="entry name" value="OTU"/>
    <property type="match status" value="1"/>
</dbReference>
<evidence type="ECO:0000256" key="1">
    <source>
        <dbReference type="SAM" id="MobiDB-lite"/>
    </source>
</evidence>
<dbReference type="PANTHER" id="PTHR12419">
    <property type="entry name" value="OTU DOMAIN CONTAINING PROTEIN"/>
    <property type="match status" value="1"/>
</dbReference>
<feature type="domain" description="OTU" evidence="2">
    <location>
        <begin position="121"/>
        <end position="282"/>
    </location>
</feature>
<protein>
    <recommendedName>
        <fullName evidence="2">OTU domain-containing protein</fullName>
    </recommendedName>
</protein>
<dbReference type="SUPFAM" id="SSF54001">
    <property type="entry name" value="Cysteine proteinases"/>
    <property type="match status" value="1"/>
</dbReference>
<feature type="compositionally biased region" description="Low complexity" evidence="1">
    <location>
        <begin position="13"/>
        <end position="23"/>
    </location>
</feature>
<name>A0A813YXC6_ADIRI</name>
<dbReference type="Proteomes" id="UP000663828">
    <property type="component" value="Unassembled WGS sequence"/>
</dbReference>
<proteinExistence type="predicted"/>
<dbReference type="InterPro" id="IPR003323">
    <property type="entry name" value="OTU_dom"/>
</dbReference>
<reference evidence="3" key="1">
    <citation type="submission" date="2021-02" db="EMBL/GenBank/DDBJ databases">
        <authorList>
            <person name="Nowell W R."/>
        </authorList>
    </citation>
    <scope>NUCLEOTIDE SEQUENCE</scope>
</reference>